<protein>
    <submittedName>
        <fullName evidence="1">Uncharacterized protein</fullName>
    </submittedName>
</protein>
<sequence length="96" mass="11469">MLACKPVRFLDEKNFCNLVFAKPNRELQNLTEKTDNLLHKLICSKIALQDHEYNITIPLFYRSLSFIFHIVIQTTFQTFKHNLSLLFQQLERSHLF</sequence>
<dbReference type="EMBL" id="OFSM01000015">
    <property type="protein sequence ID" value="SOY30375.1"/>
    <property type="molecule type" value="Genomic_DNA"/>
</dbReference>
<evidence type="ECO:0000313" key="2">
    <source>
        <dbReference type="Proteomes" id="UP000236311"/>
    </source>
</evidence>
<gene>
    <name evidence="1" type="ORF">AMURIS_03102</name>
</gene>
<evidence type="ECO:0000313" key="1">
    <source>
        <dbReference type="EMBL" id="SOY30375.1"/>
    </source>
</evidence>
<proteinExistence type="predicted"/>
<accession>A0A2K4ZIS3</accession>
<keyword evidence="2" id="KW-1185">Reference proteome</keyword>
<dbReference type="Proteomes" id="UP000236311">
    <property type="component" value="Unassembled WGS sequence"/>
</dbReference>
<dbReference type="AlphaFoldDB" id="A0A2K4ZIS3"/>
<reference evidence="1 2" key="1">
    <citation type="submission" date="2018-01" db="EMBL/GenBank/DDBJ databases">
        <authorList>
            <person name="Gaut B.S."/>
            <person name="Morton B.R."/>
            <person name="Clegg M.T."/>
            <person name="Duvall M.R."/>
        </authorList>
    </citation>
    <scope>NUCLEOTIDE SEQUENCE [LARGE SCALE GENOMIC DNA]</scope>
    <source>
        <strain evidence="1">GP69</strain>
    </source>
</reference>
<name>A0A2K4ZIS3_9FIRM</name>
<organism evidence="1 2">
    <name type="scientific">Acetatifactor muris</name>
    <dbReference type="NCBI Taxonomy" id="879566"/>
    <lineage>
        <taxon>Bacteria</taxon>
        <taxon>Bacillati</taxon>
        <taxon>Bacillota</taxon>
        <taxon>Clostridia</taxon>
        <taxon>Lachnospirales</taxon>
        <taxon>Lachnospiraceae</taxon>
        <taxon>Acetatifactor</taxon>
    </lineage>
</organism>